<name>A0A2A5QUB7_9EURY</name>
<protein>
    <recommendedName>
        <fullName evidence="2">Water stress and hypersensitive response domain-containing protein</fullName>
    </recommendedName>
</protein>
<feature type="region of interest" description="Disordered" evidence="1">
    <location>
        <begin position="304"/>
        <end position="327"/>
    </location>
</feature>
<evidence type="ECO:0000313" key="4">
    <source>
        <dbReference type="Proteomes" id="UP000219689"/>
    </source>
</evidence>
<reference evidence="3 4" key="1">
    <citation type="submission" date="2017-09" db="EMBL/GenBank/DDBJ databases">
        <title>Genome sequences of Natrinema ejinorence JCM 13890T.</title>
        <authorList>
            <person name="Roh S.W."/>
            <person name="Kim Y.B."/>
            <person name="Kim J.Y."/>
        </authorList>
    </citation>
    <scope>NUCLEOTIDE SEQUENCE [LARGE SCALE GENOMIC DNA]</scope>
    <source>
        <strain evidence="3 4">JCM 13890</strain>
    </source>
</reference>
<evidence type="ECO:0000256" key="1">
    <source>
        <dbReference type="SAM" id="MobiDB-lite"/>
    </source>
</evidence>
<dbReference type="Gene3D" id="2.60.40.10">
    <property type="entry name" value="Immunoglobulins"/>
    <property type="match status" value="2"/>
</dbReference>
<dbReference type="Proteomes" id="UP000219689">
    <property type="component" value="Unassembled WGS sequence"/>
</dbReference>
<organism evidence="3 4">
    <name type="scientific">Natrinema ejinorense</name>
    <dbReference type="NCBI Taxonomy" id="373386"/>
    <lineage>
        <taxon>Archaea</taxon>
        <taxon>Methanobacteriati</taxon>
        <taxon>Methanobacteriota</taxon>
        <taxon>Stenosarchaea group</taxon>
        <taxon>Halobacteria</taxon>
        <taxon>Halobacteriales</taxon>
        <taxon>Natrialbaceae</taxon>
        <taxon>Natrinema</taxon>
    </lineage>
</organism>
<comment type="caution">
    <text evidence="3">The sequence shown here is derived from an EMBL/GenBank/DDBJ whole genome shotgun (WGS) entry which is preliminary data.</text>
</comment>
<dbReference type="EMBL" id="NXNI01000001">
    <property type="protein sequence ID" value="PCR90394.1"/>
    <property type="molecule type" value="Genomic_DNA"/>
</dbReference>
<dbReference type="Pfam" id="PF03168">
    <property type="entry name" value="LEA_2"/>
    <property type="match status" value="1"/>
</dbReference>
<feature type="domain" description="Water stress and hypersensitive response" evidence="2">
    <location>
        <begin position="33"/>
        <end position="151"/>
    </location>
</feature>
<dbReference type="SUPFAM" id="SSF117070">
    <property type="entry name" value="LEA14-like"/>
    <property type="match status" value="2"/>
</dbReference>
<accession>A0A2A5QUB7</accession>
<dbReference type="SMART" id="SM00769">
    <property type="entry name" value="WHy"/>
    <property type="match status" value="2"/>
</dbReference>
<proteinExistence type="predicted"/>
<dbReference type="AlphaFoldDB" id="A0A2A5QUB7"/>
<feature type="domain" description="Water stress and hypersensitive response" evidence="2">
    <location>
        <begin position="178"/>
        <end position="298"/>
    </location>
</feature>
<sequence>MIRGRTGAVVLLVGVLIVATVGYGVFAVDRPQVESVDNDWGSVTAERTEVETQIAVDNPLLLRAGDAAADVSYAVSMNDIEVATGQKNHVSLGGDKSTVAVTTWFDNDEIPEWWASHVNRNETTTARVEPDVVVNYAGIRLPAEEWTRTRTVHTNLLESLETNESQQLQAYGQTVMVVNKTNAQWGNATATRTPIDASATVTNPTPIPVPITEIRYTVQLNGIVVGQGIAGQQTVLRPDSTRTLKAIAMINNSKLDEWWVTHLRNDERSNLTVDFNATLAYGGVQRTTSLEFLSYERTFETDLFGPENSSVNESASEETGREQGEPLIDLLPRLKTRESHHGISDRSWPYGFKTHTSQASPAW</sequence>
<dbReference type="OrthoDB" id="105458at2157"/>
<dbReference type="InterPro" id="IPR013990">
    <property type="entry name" value="WHy-dom"/>
</dbReference>
<dbReference type="InterPro" id="IPR013783">
    <property type="entry name" value="Ig-like_fold"/>
</dbReference>
<dbReference type="GO" id="GO:0009269">
    <property type="term" value="P:response to desiccation"/>
    <property type="evidence" value="ECO:0007669"/>
    <property type="project" value="InterPro"/>
</dbReference>
<gene>
    <name evidence="3" type="ORF">CP557_07505</name>
</gene>
<dbReference type="InterPro" id="IPR004864">
    <property type="entry name" value="LEA_2"/>
</dbReference>
<keyword evidence="4" id="KW-1185">Reference proteome</keyword>
<evidence type="ECO:0000259" key="2">
    <source>
        <dbReference type="SMART" id="SM00769"/>
    </source>
</evidence>
<evidence type="ECO:0000313" key="3">
    <source>
        <dbReference type="EMBL" id="PCR90394.1"/>
    </source>
</evidence>
<dbReference type="RefSeq" id="WP_097379342.1">
    <property type="nucleotide sequence ID" value="NZ_NXNI01000001.1"/>
</dbReference>